<comment type="caution">
    <text evidence="1">The sequence shown here is derived from an EMBL/GenBank/DDBJ whole genome shotgun (WGS) entry which is preliminary data.</text>
</comment>
<sequence>MLHRGMLPPYGETILCTEWCSLVGTTCRGSETRKASINRPIQHNIKLEDIGAYSYTWILFCLVFIKETK</sequence>
<name>A0AAV7GDJ7_DENCH</name>
<dbReference type="EMBL" id="JAGFBR010000015">
    <property type="protein sequence ID" value="KAH0454300.1"/>
    <property type="molecule type" value="Genomic_DNA"/>
</dbReference>
<dbReference type="AlphaFoldDB" id="A0AAV7GDJ7"/>
<proteinExistence type="predicted"/>
<gene>
    <name evidence="1" type="ORF">IEQ34_016224</name>
</gene>
<keyword evidence="2" id="KW-1185">Reference proteome</keyword>
<reference evidence="1 2" key="1">
    <citation type="journal article" date="2021" name="Hortic Res">
        <title>Chromosome-scale assembly of the Dendrobium chrysotoxum genome enhances the understanding of orchid evolution.</title>
        <authorList>
            <person name="Zhang Y."/>
            <person name="Zhang G.Q."/>
            <person name="Zhang D."/>
            <person name="Liu X.D."/>
            <person name="Xu X.Y."/>
            <person name="Sun W.H."/>
            <person name="Yu X."/>
            <person name="Zhu X."/>
            <person name="Wang Z.W."/>
            <person name="Zhao X."/>
            <person name="Zhong W.Y."/>
            <person name="Chen H."/>
            <person name="Yin W.L."/>
            <person name="Huang T."/>
            <person name="Niu S.C."/>
            <person name="Liu Z.J."/>
        </authorList>
    </citation>
    <scope>NUCLEOTIDE SEQUENCE [LARGE SCALE GENOMIC DNA]</scope>
    <source>
        <strain evidence="1">Lindl</strain>
    </source>
</reference>
<dbReference type="Proteomes" id="UP000775213">
    <property type="component" value="Unassembled WGS sequence"/>
</dbReference>
<evidence type="ECO:0000313" key="2">
    <source>
        <dbReference type="Proteomes" id="UP000775213"/>
    </source>
</evidence>
<protein>
    <submittedName>
        <fullName evidence="1">Uncharacterized protein</fullName>
    </submittedName>
</protein>
<evidence type="ECO:0000313" key="1">
    <source>
        <dbReference type="EMBL" id="KAH0454300.1"/>
    </source>
</evidence>
<organism evidence="1 2">
    <name type="scientific">Dendrobium chrysotoxum</name>
    <name type="common">Orchid</name>
    <dbReference type="NCBI Taxonomy" id="161865"/>
    <lineage>
        <taxon>Eukaryota</taxon>
        <taxon>Viridiplantae</taxon>
        <taxon>Streptophyta</taxon>
        <taxon>Embryophyta</taxon>
        <taxon>Tracheophyta</taxon>
        <taxon>Spermatophyta</taxon>
        <taxon>Magnoliopsida</taxon>
        <taxon>Liliopsida</taxon>
        <taxon>Asparagales</taxon>
        <taxon>Orchidaceae</taxon>
        <taxon>Epidendroideae</taxon>
        <taxon>Malaxideae</taxon>
        <taxon>Dendrobiinae</taxon>
        <taxon>Dendrobium</taxon>
    </lineage>
</organism>
<accession>A0AAV7GDJ7</accession>